<dbReference type="EMBL" id="JAIWYP010000004">
    <property type="protein sequence ID" value="KAH3839156.1"/>
    <property type="molecule type" value="Genomic_DNA"/>
</dbReference>
<sequence>MQVCSVLLDYLVQSGQAYQGQHSSISPDQPAHPQIMVRSYTVGYKVTQGFMVSLVDIVSPHARFHGLISRYSVSPTDCTIAQAALEL</sequence>
<comment type="caution">
    <text evidence="1">The sequence shown here is derived from an EMBL/GenBank/DDBJ whole genome shotgun (WGS) entry which is preliminary data.</text>
</comment>
<keyword evidence="2" id="KW-1185">Reference proteome</keyword>
<evidence type="ECO:0000313" key="1">
    <source>
        <dbReference type="EMBL" id="KAH3839156.1"/>
    </source>
</evidence>
<reference evidence="1" key="2">
    <citation type="submission" date="2020-11" db="EMBL/GenBank/DDBJ databases">
        <authorList>
            <person name="McCartney M.A."/>
            <person name="Auch B."/>
            <person name="Kono T."/>
            <person name="Mallez S."/>
            <person name="Becker A."/>
            <person name="Gohl D.M."/>
            <person name="Silverstein K.A.T."/>
            <person name="Koren S."/>
            <person name="Bechman K.B."/>
            <person name="Herman A."/>
            <person name="Abrahante J.E."/>
            <person name="Garbe J."/>
        </authorList>
    </citation>
    <scope>NUCLEOTIDE SEQUENCE</scope>
    <source>
        <strain evidence="1">Duluth1</strain>
        <tissue evidence="1">Whole animal</tissue>
    </source>
</reference>
<dbReference type="Proteomes" id="UP000828390">
    <property type="component" value="Unassembled WGS sequence"/>
</dbReference>
<proteinExistence type="predicted"/>
<organism evidence="1 2">
    <name type="scientific">Dreissena polymorpha</name>
    <name type="common">Zebra mussel</name>
    <name type="synonym">Mytilus polymorpha</name>
    <dbReference type="NCBI Taxonomy" id="45954"/>
    <lineage>
        <taxon>Eukaryota</taxon>
        <taxon>Metazoa</taxon>
        <taxon>Spiralia</taxon>
        <taxon>Lophotrochozoa</taxon>
        <taxon>Mollusca</taxon>
        <taxon>Bivalvia</taxon>
        <taxon>Autobranchia</taxon>
        <taxon>Heteroconchia</taxon>
        <taxon>Euheterodonta</taxon>
        <taxon>Imparidentia</taxon>
        <taxon>Neoheterodontei</taxon>
        <taxon>Myida</taxon>
        <taxon>Dreissenoidea</taxon>
        <taxon>Dreissenidae</taxon>
        <taxon>Dreissena</taxon>
    </lineage>
</organism>
<name>A0A9D4KHC4_DREPO</name>
<accession>A0A9D4KHC4</accession>
<reference evidence="1" key="1">
    <citation type="journal article" date="2019" name="bioRxiv">
        <title>The Genome of the Zebra Mussel, Dreissena polymorpha: A Resource for Invasive Species Research.</title>
        <authorList>
            <person name="McCartney M.A."/>
            <person name="Auch B."/>
            <person name="Kono T."/>
            <person name="Mallez S."/>
            <person name="Zhang Y."/>
            <person name="Obille A."/>
            <person name="Becker A."/>
            <person name="Abrahante J.E."/>
            <person name="Garbe J."/>
            <person name="Badalamenti J.P."/>
            <person name="Herman A."/>
            <person name="Mangelson H."/>
            <person name="Liachko I."/>
            <person name="Sullivan S."/>
            <person name="Sone E.D."/>
            <person name="Koren S."/>
            <person name="Silverstein K.A.T."/>
            <person name="Beckman K.B."/>
            <person name="Gohl D.M."/>
        </authorList>
    </citation>
    <scope>NUCLEOTIDE SEQUENCE</scope>
    <source>
        <strain evidence="1">Duluth1</strain>
        <tissue evidence="1">Whole animal</tissue>
    </source>
</reference>
<protein>
    <submittedName>
        <fullName evidence="1">Uncharacterized protein</fullName>
    </submittedName>
</protein>
<dbReference type="AlphaFoldDB" id="A0A9D4KHC4"/>
<gene>
    <name evidence="1" type="ORF">DPMN_112580</name>
</gene>
<evidence type="ECO:0000313" key="2">
    <source>
        <dbReference type="Proteomes" id="UP000828390"/>
    </source>
</evidence>